<organism evidence="1">
    <name type="scientific">Lepeophtheirus salmonis</name>
    <name type="common">Salmon louse</name>
    <name type="synonym">Caligus salmonis</name>
    <dbReference type="NCBI Taxonomy" id="72036"/>
    <lineage>
        <taxon>Eukaryota</taxon>
        <taxon>Metazoa</taxon>
        <taxon>Ecdysozoa</taxon>
        <taxon>Arthropoda</taxon>
        <taxon>Crustacea</taxon>
        <taxon>Multicrustacea</taxon>
        <taxon>Hexanauplia</taxon>
        <taxon>Copepoda</taxon>
        <taxon>Siphonostomatoida</taxon>
        <taxon>Caligidae</taxon>
        <taxon>Lepeophtheirus</taxon>
    </lineage>
</organism>
<dbReference type="AlphaFoldDB" id="A0A0K2VHW3"/>
<evidence type="ECO:0000313" key="1">
    <source>
        <dbReference type="EMBL" id="CDW50068.1"/>
    </source>
</evidence>
<name>A0A0K2VHW3_LEPSM</name>
<dbReference type="EMBL" id="HACA01032707">
    <property type="protein sequence ID" value="CDW50068.1"/>
    <property type="molecule type" value="Transcribed_RNA"/>
</dbReference>
<sequence length="41" mass="4700">MTLQSVNYSKKSRSFSFSSVNIFLISLRASTLDVLKLFAHY</sequence>
<accession>A0A0K2VHW3</accession>
<proteinExistence type="predicted"/>
<reference evidence="1" key="1">
    <citation type="submission" date="2014-05" db="EMBL/GenBank/DDBJ databases">
        <authorList>
            <person name="Chronopoulou M."/>
        </authorList>
    </citation>
    <scope>NUCLEOTIDE SEQUENCE</scope>
    <source>
        <tissue evidence="1">Whole organism</tissue>
    </source>
</reference>
<protein>
    <submittedName>
        <fullName evidence="1">Uncharacterized protein</fullName>
    </submittedName>
</protein>